<name>A0A6N1AY15_9PROT</name>
<proteinExistence type="predicted"/>
<evidence type="ECO:0000313" key="2">
    <source>
        <dbReference type="Proteomes" id="UP000509702"/>
    </source>
</evidence>
<sequence length="488" mass="54820">MEEQAFPNLTVNSTKKLEKSERYLISKHNQLKQFGSVEDLATDESILSEKDREGILHNLLTVRSILAKALWKSGIFVGVSVLDEFVLSAAQNGHADICGRVIQDLRSAGVERPGFVLYPLTEFGMEIPPLMTASSELESMAVFLDANFAVTAQANGFDEALANLRKMATALGITAEIHRSDIEHYARGSNMKWLTRNPLMLVRLSSHTGDYYENQFIYTLKIRIAAAQVVMLHALSIDAGILVEKFQSSANVNNWETLDIRHYLVGEATHPEKPINLRRVPMNVAALELARLSDLAVTVSTRTLARSEVQKWKEKLTPILRSVEVGYLRYVNLSSEEKIHIRVYRRLVTSIDWYRQSFGSRLKEAECIVALAVAFETLLTDYYAPGSAARIQRRVGICLSSHPNVEVYKSSVLTIYHARSEIVHTGDGGHETEIHRAQAAFAMCFCEVASRLDQLDRKMLDPIRELLGDSLTQEEKEAKDAAKEKKEK</sequence>
<dbReference type="KEGG" id="aoz:HUE56_26475"/>
<dbReference type="Proteomes" id="UP000509702">
    <property type="component" value="Plasmid unnamed6"/>
</dbReference>
<organism evidence="1 2">
    <name type="scientific">Azospirillum oryzae</name>
    <dbReference type="NCBI Taxonomy" id="286727"/>
    <lineage>
        <taxon>Bacteria</taxon>
        <taxon>Pseudomonadati</taxon>
        <taxon>Pseudomonadota</taxon>
        <taxon>Alphaproteobacteria</taxon>
        <taxon>Rhodospirillales</taxon>
        <taxon>Azospirillaceae</taxon>
        <taxon>Azospirillum</taxon>
    </lineage>
</organism>
<keyword evidence="2" id="KW-1185">Reference proteome</keyword>
<gene>
    <name evidence="1" type="ORF">HUE56_26475</name>
</gene>
<accession>A0A6N1AY15</accession>
<evidence type="ECO:0000313" key="1">
    <source>
        <dbReference type="EMBL" id="QKS54034.1"/>
    </source>
</evidence>
<protein>
    <submittedName>
        <fullName evidence="1">Uncharacterized protein</fullName>
    </submittedName>
</protein>
<dbReference type="EMBL" id="CP054621">
    <property type="protein sequence ID" value="QKS54034.1"/>
    <property type="molecule type" value="Genomic_DNA"/>
</dbReference>
<dbReference type="AlphaFoldDB" id="A0A6N1AY15"/>
<reference evidence="1 2" key="1">
    <citation type="submission" date="2020-06" db="EMBL/GenBank/DDBJ databases">
        <title>Complete genome of Azosprillum oryzae KACC14407.</title>
        <authorList>
            <person name="Kim M."/>
            <person name="Park Y.-J."/>
            <person name="Shin J.-H."/>
        </authorList>
    </citation>
    <scope>NUCLEOTIDE SEQUENCE [LARGE SCALE GENOMIC DNA]</scope>
    <source>
        <strain evidence="1 2">KACC 14407</strain>
        <plasmid evidence="1 2">unnamed6</plasmid>
    </source>
</reference>
<geneLocation type="plasmid" evidence="1 2">
    <name>unnamed6</name>
</geneLocation>
<dbReference type="RefSeq" id="WP_174757503.1">
    <property type="nucleotide sequence ID" value="NZ_BSOV01000002.1"/>
</dbReference>
<keyword evidence="1" id="KW-0614">Plasmid</keyword>